<dbReference type="InterPro" id="IPR044574">
    <property type="entry name" value="ARIP4-like"/>
</dbReference>
<keyword evidence="8" id="KW-0539">Nucleus</keyword>
<feature type="region of interest" description="Disordered" evidence="9">
    <location>
        <begin position="87"/>
        <end position="131"/>
    </location>
</feature>
<feature type="compositionally biased region" description="Basic and acidic residues" evidence="9">
    <location>
        <begin position="1553"/>
        <end position="1569"/>
    </location>
</feature>
<feature type="compositionally biased region" description="Polar residues" evidence="9">
    <location>
        <begin position="256"/>
        <end position="285"/>
    </location>
</feature>
<gene>
    <name evidence="13" type="primary">LOC111358476</name>
</gene>
<dbReference type="PANTHER" id="PTHR45797:SF3">
    <property type="entry name" value="TRANSCRIPTIONAL REGULATOR ATRX HOMOLOG"/>
    <property type="match status" value="1"/>
</dbReference>
<feature type="region of interest" description="Disordered" evidence="9">
    <location>
        <begin position="1765"/>
        <end position="1884"/>
    </location>
</feature>
<dbReference type="GO" id="GO:0003677">
    <property type="term" value="F:DNA binding"/>
    <property type="evidence" value="ECO:0007669"/>
    <property type="project" value="UniProtKB-KW"/>
</dbReference>
<dbReference type="GO" id="GO:0016887">
    <property type="term" value="F:ATP hydrolysis activity"/>
    <property type="evidence" value="ECO:0007669"/>
    <property type="project" value="InterPro"/>
</dbReference>
<feature type="region of interest" description="Disordered" evidence="9">
    <location>
        <begin position="3044"/>
        <end position="3083"/>
    </location>
</feature>
<feature type="compositionally biased region" description="Low complexity" evidence="9">
    <location>
        <begin position="3735"/>
        <end position="3752"/>
    </location>
</feature>
<feature type="compositionally biased region" description="Basic and acidic residues" evidence="9">
    <location>
        <begin position="1855"/>
        <end position="1873"/>
    </location>
</feature>
<dbReference type="GO" id="GO:0005634">
    <property type="term" value="C:nucleus"/>
    <property type="evidence" value="ECO:0007669"/>
    <property type="project" value="UniProtKB-SubCell"/>
</dbReference>
<evidence type="ECO:0000256" key="9">
    <source>
        <dbReference type="SAM" id="MobiDB-lite"/>
    </source>
</evidence>
<evidence type="ECO:0000256" key="4">
    <source>
        <dbReference type="ARBA" id="ARBA00022801"/>
    </source>
</evidence>
<feature type="compositionally biased region" description="Polar residues" evidence="9">
    <location>
        <begin position="223"/>
        <end position="237"/>
    </location>
</feature>
<feature type="compositionally biased region" description="Polar residues" evidence="9">
    <location>
        <begin position="3199"/>
        <end position="3213"/>
    </location>
</feature>
<feature type="compositionally biased region" description="Basic and acidic residues" evidence="9">
    <location>
        <begin position="3164"/>
        <end position="3188"/>
    </location>
</feature>
<feature type="compositionally biased region" description="Acidic residues" evidence="9">
    <location>
        <begin position="1814"/>
        <end position="1827"/>
    </location>
</feature>
<evidence type="ECO:0000256" key="6">
    <source>
        <dbReference type="ARBA" id="ARBA00022840"/>
    </source>
</evidence>
<evidence type="ECO:0000256" key="8">
    <source>
        <dbReference type="ARBA" id="ARBA00023242"/>
    </source>
</evidence>
<dbReference type="CDD" id="cd18793">
    <property type="entry name" value="SF2_C_SNF"/>
    <property type="match status" value="1"/>
</dbReference>
<evidence type="ECO:0000259" key="11">
    <source>
        <dbReference type="PROSITE" id="PS51194"/>
    </source>
</evidence>
<feature type="region of interest" description="Disordered" evidence="9">
    <location>
        <begin position="3164"/>
        <end position="3250"/>
    </location>
</feature>
<dbReference type="Gene3D" id="3.40.50.300">
    <property type="entry name" value="P-loop containing nucleotide triphosphate hydrolases"/>
    <property type="match status" value="1"/>
</dbReference>
<feature type="compositionally biased region" description="Low complexity" evidence="9">
    <location>
        <begin position="189"/>
        <end position="211"/>
    </location>
</feature>
<feature type="region of interest" description="Disordered" evidence="9">
    <location>
        <begin position="3896"/>
        <end position="3920"/>
    </location>
</feature>
<keyword evidence="7" id="KW-0238">DNA-binding</keyword>
<feature type="compositionally biased region" description="Basic and acidic residues" evidence="9">
    <location>
        <begin position="2777"/>
        <end position="2795"/>
    </location>
</feature>
<accession>A0A9J7EJ37</accession>
<feature type="region of interest" description="Disordered" evidence="9">
    <location>
        <begin position="3616"/>
        <end position="3636"/>
    </location>
</feature>
<feature type="domain" description="Helicase C-terminal" evidence="11">
    <location>
        <begin position="2515"/>
        <end position="2669"/>
    </location>
</feature>
<dbReference type="PROSITE" id="PS51192">
    <property type="entry name" value="HELICASE_ATP_BIND_1"/>
    <property type="match status" value="1"/>
</dbReference>
<feature type="compositionally biased region" description="Acidic residues" evidence="9">
    <location>
        <begin position="484"/>
        <end position="501"/>
    </location>
</feature>
<feature type="compositionally biased region" description="Basic and acidic residues" evidence="9">
    <location>
        <begin position="1786"/>
        <end position="1796"/>
    </location>
</feature>
<evidence type="ECO:0000256" key="2">
    <source>
        <dbReference type="ARBA" id="ARBA00007025"/>
    </source>
</evidence>
<dbReference type="GO" id="GO:0004386">
    <property type="term" value="F:helicase activity"/>
    <property type="evidence" value="ECO:0007669"/>
    <property type="project" value="UniProtKB-KW"/>
</dbReference>
<organism evidence="12 13">
    <name type="scientific">Spodoptera litura</name>
    <name type="common">Asian cotton leafworm</name>
    <dbReference type="NCBI Taxonomy" id="69820"/>
    <lineage>
        <taxon>Eukaryota</taxon>
        <taxon>Metazoa</taxon>
        <taxon>Ecdysozoa</taxon>
        <taxon>Arthropoda</taxon>
        <taxon>Hexapoda</taxon>
        <taxon>Insecta</taxon>
        <taxon>Pterygota</taxon>
        <taxon>Neoptera</taxon>
        <taxon>Endopterygota</taxon>
        <taxon>Lepidoptera</taxon>
        <taxon>Glossata</taxon>
        <taxon>Ditrysia</taxon>
        <taxon>Noctuoidea</taxon>
        <taxon>Noctuidae</taxon>
        <taxon>Amphipyrinae</taxon>
        <taxon>Spodoptera</taxon>
    </lineage>
</organism>
<feature type="compositionally biased region" description="Basic residues" evidence="9">
    <location>
        <begin position="3064"/>
        <end position="3073"/>
    </location>
</feature>
<feature type="compositionally biased region" description="Polar residues" evidence="9">
    <location>
        <begin position="3713"/>
        <end position="3725"/>
    </location>
</feature>
<feature type="compositionally biased region" description="Low complexity" evidence="9">
    <location>
        <begin position="89"/>
        <end position="99"/>
    </location>
</feature>
<evidence type="ECO:0000256" key="3">
    <source>
        <dbReference type="ARBA" id="ARBA00022741"/>
    </source>
</evidence>
<feature type="compositionally biased region" description="Polar residues" evidence="9">
    <location>
        <begin position="1799"/>
        <end position="1808"/>
    </location>
</feature>
<feature type="compositionally biased region" description="Pro residues" evidence="9">
    <location>
        <begin position="2825"/>
        <end position="2836"/>
    </location>
</feature>
<dbReference type="Pfam" id="PF00176">
    <property type="entry name" value="SNF2-rel_dom"/>
    <property type="match status" value="1"/>
</dbReference>
<reference evidence="13" key="1">
    <citation type="submission" date="2025-08" db="UniProtKB">
        <authorList>
            <consortium name="RefSeq"/>
        </authorList>
    </citation>
    <scope>IDENTIFICATION</scope>
    <source>
        <strain evidence="13">Ishihara</strain>
        <tissue evidence="13">Whole body</tissue>
    </source>
</reference>
<feature type="compositionally biased region" description="Basic and acidic residues" evidence="9">
    <location>
        <begin position="3044"/>
        <end position="3058"/>
    </location>
</feature>
<name>A0A9J7EJ37_SPOLT</name>
<feature type="compositionally biased region" description="Basic residues" evidence="9">
    <location>
        <begin position="212"/>
        <end position="221"/>
    </location>
</feature>
<dbReference type="InterPro" id="IPR000330">
    <property type="entry name" value="SNF2_N"/>
</dbReference>
<feature type="compositionally biased region" description="Basic and acidic residues" evidence="9">
    <location>
        <begin position="3231"/>
        <end position="3248"/>
    </location>
</feature>
<keyword evidence="6" id="KW-0067">ATP-binding</keyword>
<protein>
    <submittedName>
        <fullName evidence="13">Titin-like</fullName>
    </submittedName>
</protein>
<dbReference type="SMART" id="SM00490">
    <property type="entry name" value="HELICc"/>
    <property type="match status" value="1"/>
</dbReference>
<feature type="region of interest" description="Disordered" evidence="9">
    <location>
        <begin position="1619"/>
        <end position="1648"/>
    </location>
</feature>
<feature type="compositionally biased region" description="Basic residues" evidence="9">
    <location>
        <begin position="1477"/>
        <end position="1493"/>
    </location>
</feature>
<proteinExistence type="inferred from homology"/>
<dbReference type="SUPFAM" id="SSF52540">
    <property type="entry name" value="P-loop containing nucleoside triphosphate hydrolases"/>
    <property type="match status" value="2"/>
</dbReference>
<feature type="region of interest" description="Disordered" evidence="9">
    <location>
        <begin position="1462"/>
        <end position="1574"/>
    </location>
</feature>
<dbReference type="RefSeq" id="XP_022829437.1">
    <property type="nucleotide sequence ID" value="XM_022973669.1"/>
</dbReference>
<feature type="compositionally biased region" description="Basic and acidic residues" evidence="9">
    <location>
        <begin position="1678"/>
        <end position="1694"/>
    </location>
</feature>
<evidence type="ECO:0000256" key="5">
    <source>
        <dbReference type="ARBA" id="ARBA00022806"/>
    </source>
</evidence>
<evidence type="ECO:0000256" key="7">
    <source>
        <dbReference type="ARBA" id="ARBA00023125"/>
    </source>
</evidence>
<dbReference type="GeneID" id="111358476"/>
<feature type="compositionally biased region" description="Basic and acidic residues" evidence="9">
    <location>
        <begin position="1951"/>
        <end position="1975"/>
    </location>
</feature>
<dbReference type="Pfam" id="PF00271">
    <property type="entry name" value="Helicase_C"/>
    <property type="match status" value="1"/>
</dbReference>
<feature type="region of interest" description="Disordered" evidence="9">
    <location>
        <begin position="1678"/>
        <end position="1699"/>
    </location>
</feature>
<feature type="compositionally biased region" description="Basic and acidic residues" evidence="9">
    <location>
        <begin position="1619"/>
        <end position="1644"/>
    </location>
</feature>
<dbReference type="InterPro" id="IPR049730">
    <property type="entry name" value="SNF2/RAD54-like_C"/>
</dbReference>
<dbReference type="InterPro" id="IPR027417">
    <property type="entry name" value="P-loop_NTPase"/>
</dbReference>
<sequence length="3938" mass="442964">MSEDSNSISNNLCIPEDAFEQFQAVSMYQEKEYITLPIQAIVQLQQPDPGENRTRCDTETVVSTENEVNTTVNTENVESSLCQETLGVSSSENSENINNFDVSKNNLNRKRKPQSANKRGRKKKETTAKNISADTSNVIILGTRESCDKQLKPTEETTVASTLPQKRRRKSVSQTPAGTEVVPSGMDQDSSVIPSPPLSSDLDNSDLLSVIVRRRRGRPRKVSVTSEPVSKPPSSDNICDPTLPRRRGRSKKQKNDYSLSSPTNEKNNQLGDATNIDLNNSQSTDVLKKEQVETNIVTKTTGFDTKCESDNSTNDDDICLSKLKTLEKSVHNDQKGKICVKTDNNSGNTSDLSKLCSKTENETSSTKIDTDYESSQDFHSKDIITIKKSDFIEYDTSKSEINSTVSKINRTIVSPTEDVDVESINDNSFTEQNNKMPVITHVEYNIDNIIDKEITAAEENSALVEDTSKRPVRRKVPKLRYDEGSDEDPFANIELSDDDDEPLRRKGNRYYSDDEYVPGRRGNKDIDSTDSEVQALLDEKVKKQKKKRLRKKSENRSPRKKGKQRQLNQDTESDIEICVPATTSQSSDVEICLPNVASGTNDEAQSQPTTNSSTWGCSNEFENFIAKKIQGTNIQIKKVSATDSAENKTLEIPVIDPDAKKSVEMWSQTNKIDTASTFVQTKSPFETKMKTNVDLTSEQSKSACAFLNGIVKMTSELGTLMIEKSEDFMKKKINTTHVTDTMKMDYCVRKSFLLFKLAKHNLEKMEEDLESQYEKFLETHNLTACREVEKEIAPSTKIDNSDSDCEIVDEPVVSTPVNKSKVNPKFNPKTVFLNKELSIKIAKKPTETKTLDIKGRHTVWINDTVMVKKVKPTQSFLAQDSRNKKPPDNKITTKMVSDFFKKYYRQKAISICAPFITTNWLNMSQECVCNYFVVKQNQFKNNDYSANVAINAENNTSTSERTNDIKPLSNIDEVTCPETLLQLCIRIANNEIHNKMAVIETSQHMQNELPDEKNQPETLFRLCLRVLTCTDDYMEERSATHLKIINPCATSTVPFLKTLCYQKMVALLHYLARKNPKEHRKLEETRFSIEETSNLIPTTLSEHLLSSNNINNEMLSKCVELTSPETLLRLCIQIINNDKKPKCLLIKETSEHIQNTITYVKNQPETLLRLCLGVVTTSMDVDIKKQCTTLSKITPQQKFNESQSIISVFNPKSLKLFVFEYVKQLFFGEINVCSFETNQFQLNQRDDGTMIEGLTINSVNTLSEEAFLSLEEAQVDDIAPEYLEEFDENHYDDDNDNYSEAMPEENESEPNWVSQVQMQELRSCTVNCDENQEDFSPLIAQIKIEPLDEDLPDNVDSLNQVKIEPIHAPDEMTMIPEVKIEHLDDLCPDSILKDNNKSYDVETFEKFVSSNKIISGLHDDVFSQSALRVHRRHEPDYEEDDMSMSLLVPQTYEPLTIETAKGSLMQSSSEEDDSKNKKVAGKKKADKKPKSKPKKPDPKTNKELPTVSTKDKPSSNEVANLTKRLRDKIRQEEKKDDSTDSEPETIPVRSRNKKEQEKTEHAQASKEDEIQCNNVDSTDQVEETASSFIGFSAIDQNEISTYHKYMKFVYDKILPEKESDKPKTEDKTNKVNKNDETPVNKTDDTPLISNEPIELLECEPLMPLFDARLCDRKYSRKSQEKVNAKEQTKVEQTSKQETTAKQVKIPEFIDRGWHCYPVNKNDKKLYQSTFVALEKLPESFVQTYFEYQGIATKTTEDEEINRLTNLNSLNRSGQSQNLGKNKLKPKQKDGKTEHVSEAGSRSESPTYSDHNELEPSDDDGANIEDEPAPPVATRNTENTLAKNLLMNDNESDSDDVTKKVKQEPAEGRYETRHKTSKKKKEITVDKEDLMLTADKMMNKELTLLHAPVVVADDVNSTPIKGPVTRNKQKTAMKSQPGSSTKTNNEEDSSSEEEKQWVSTKEKLLKRMGKKDQASLDDAKRAKLVSEFIERRGDRPVTQLRRSGRPRRSAKKFLEREKQLGILSRELFGESADATMSKRSQASVFKGRRNIRKVIDKKSLARSTVVANMEEFERKRRLNAKQTKLRELLGCEEGVNVLVINDEVCLEYDFEENRPVVTIHPFFTKVMKAHQYEGVKFMWDACFESLSEIEAGRPGGGCILAHCMGLGKTLQVLALLHTVLTHPGVKMQRVLVCCPLSTVLNWVDEIHKWIGPVTNQIKVFELSKLKKTYERAYQLEDWYNGGGIFIIGYELFRSLTTLDPFLDDVRPTIINKIRTALLDPGPDIIVCDEGHLLKNDCSVLAVAMSRVATKRRIILTGTPMQNNLREYYCMVNFVKPNLLGTYAEYSNRFENPIMNGQHRDSSDEDIKLMKARTHILHKVLEGCLQRQEASVLYPYLPKKHEYTVFITLTQCQWDLYKHYLDSYAKQSKQSILKDFHILQKIWSHPQVLHNFQTKARDRAEANKLLKVEKLEDDLATEDVEDIKPNVSDDLWWLDYLDGGNMLETLDSSNKFVVVFRLLDECIALGDKVLIFSTSLFCLDALEYFLKKMKNWSLGNEYFRLDGSVPPEVRQKWCREFNADSNTKTKLFLVSTRAGCLGLNMTAANRVIIMDTSWNPAHDIQSIFRVYRFGQKKDCYIYRLVAMGTMEQKIYERSVTKQAVACRVVDEQQIDRHYNSAELTELYMYDEAGACVAGGVAAGVRDVALLRVARDAVLHAVHEHDSLLRGEHEQALPEHERNAVWMQFQQEQHHKHLEGEVDSKQSKISLKRITNAETQKQTTEVKIEPKQEDFVPDEPKTKKGKKPIAANIKNNSKKNSPKPSTSKQPEEPPPPPPPPPSQPSTSSTATPEDIAEEILVDQITDILLKYNFQNRKRKHVDIVHVVMKVRKIVQKGYLEEKDWEDDMTANIAQVLLRQDTSLPQVGDIVCESINNSLAPNAVLEDNEEKKEAIHKTTNPNERIKRRAAIAAEKSIDSLSEDVISLDDDEWTADTDFIPDYLEKPPSSSKGKKKVRNPTKVVDMNEDTMSADEQPEETHTDTMESAIKLFKTNDKPKPPEPEPKVVPKKPVSVKKPRSAKTKPQPAEIEPCQVETQPCAVVTQPQPAETQPWSTDTQSHLVEIRSRPVKIGPRSVETKPRPALTKARPVETKVRLVETKVQPVETKVRPVETKARSVETKARSVETKVRPVETKPRPAKPPRQPENHVTVTEPMQSSITLSDDDEDILVNTSPASYNTKDKTPTPGNPDKDKNVLDSDDEIVPLPMSLLKNQNFINIVAHTYLVGNPMLDEDAATLAAQYSTLKAFNEAEQTGKLVCSGPIYDIAVKVIGKDVMKKMNSVNPTAASASADDAATSLQMKDQMITTQKTFEETAKKSKAKGTILREQLIKDKLSAHIHGAKQRVDTPPPSATSSIVPVGLIRTTDRLSRVECILPDNDDIIISDVHSAAPAPPTPTLPEPNETNHNRPIIINTLLSKQETTPTNVYVRAMPTQTGIPTNIIFKPIRNYKTNQPTNKPIVTDSSNLTPVKPPPLASVPAPAPASTICLDSDEEDAPAPVPVSLTSALAPGLQLPLPNLANQVLDNCTATATQKLVLRQFATGGGTQSKYVLIPSDKLPLLKLPSTQTPVSTAPKPPPLHPFTTPNNLKNTIVESINQTNKTFKAGDVLRLTKDGKIELINNKKTVDSAHSSKPQAAVSTNSNSGIVDLTELAIANGEVLKKQQSSNIEKNTSANKVEVRKARQVSVASSTSSTSSSGRASSPDNPLSILKDVVQIKAADYNKTGSDKGNQRIANISQAAASTSKGFLKLTKVPKDQVPKHIDDAVAKEIRKNALIKKLSSTNQPKTKEQQNPISSTITNSYSKVTRGSVSKKVTSKLLNDSKSSSILKAETVDLTNLPRLGTAVKSKNDSIKRQSTTDTTSAKKKKSEPMTLKDFDLDDIDDIIELD</sequence>
<feature type="region of interest" description="Disordered" evidence="9">
    <location>
        <begin position="462"/>
        <end position="575"/>
    </location>
</feature>
<dbReference type="SMART" id="SM00487">
    <property type="entry name" value="DEXDc"/>
    <property type="match status" value="1"/>
</dbReference>
<keyword evidence="12" id="KW-1185">Reference proteome</keyword>
<feature type="region of interest" description="Disordered" evidence="9">
    <location>
        <begin position="3827"/>
        <end position="3849"/>
    </location>
</feature>
<evidence type="ECO:0000259" key="10">
    <source>
        <dbReference type="PROSITE" id="PS51192"/>
    </source>
</evidence>
<dbReference type="PANTHER" id="PTHR45797">
    <property type="entry name" value="RAD54-LIKE"/>
    <property type="match status" value="1"/>
</dbReference>
<dbReference type="KEGG" id="sliu:111358476"/>
<dbReference type="InterPro" id="IPR038718">
    <property type="entry name" value="SNF2-like_sf"/>
</dbReference>
<feature type="compositionally biased region" description="Polar residues" evidence="9">
    <location>
        <begin position="3829"/>
        <end position="3849"/>
    </location>
</feature>
<feature type="region of interest" description="Disordered" evidence="9">
    <location>
        <begin position="3713"/>
        <end position="3756"/>
    </location>
</feature>
<dbReference type="PROSITE" id="PS51194">
    <property type="entry name" value="HELICASE_CTER"/>
    <property type="match status" value="1"/>
</dbReference>
<evidence type="ECO:0000313" key="12">
    <source>
        <dbReference type="Proteomes" id="UP000301870"/>
    </source>
</evidence>
<feature type="region of interest" description="Disordered" evidence="9">
    <location>
        <begin position="149"/>
        <end position="287"/>
    </location>
</feature>
<feature type="region of interest" description="Disordered" evidence="9">
    <location>
        <begin position="3095"/>
        <end position="3142"/>
    </location>
</feature>
<keyword evidence="4" id="KW-0378">Hydrolase</keyword>
<feature type="region of interest" description="Disordered" evidence="9">
    <location>
        <begin position="1288"/>
        <end position="1307"/>
    </location>
</feature>
<feature type="region of interest" description="Disordered" evidence="9">
    <location>
        <begin position="1911"/>
        <end position="1975"/>
    </location>
</feature>
<feature type="region of interest" description="Disordered" evidence="9">
    <location>
        <begin position="2766"/>
        <end position="2844"/>
    </location>
</feature>
<feature type="compositionally biased region" description="Basic and acidic residues" evidence="9">
    <location>
        <begin position="1528"/>
        <end position="1538"/>
    </location>
</feature>
<dbReference type="GO" id="GO:0005524">
    <property type="term" value="F:ATP binding"/>
    <property type="evidence" value="ECO:0007669"/>
    <property type="project" value="UniProtKB-KW"/>
</dbReference>
<feature type="region of interest" description="Disordered" evidence="9">
    <location>
        <begin position="3438"/>
        <end position="3457"/>
    </location>
</feature>
<keyword evidence="3" id="KW-0547">Nucleotide-binding</keyword>
<dbReference type="InterPro" id="IPR001650">
    <property type="entry name" value="Helicase_C-like"/>
</dbReference>
<dbReference type="Gene3D" id="3.40.50.10810">
    <property type="entry name" value="Tandem AAA-ATPase domain"/>
    <property type="match status" value="1"/>
</dbReference>
<dbReference type="OrthoDB" id="2020972at2759"/>
<comment type="subcellular location">
    <subcellularLocation>
        <location evidence="1">Nucleus</location>
    </subcellularLocation>
</comment>
<evidence type="ECO:0000256" key="1">
    <source>
        <dbReference type="ARBA" id="ARBA00004123"/>
    </source>
</evidence>
<dbReference type="Proteomes" id="UP000301870">
    <property type="component" value="Chromosome 1"/>
</dbReference>
<comment type="similarity">
    <text evidence="2">Belongs to the SNF2/RAD54 helicase family.</text>
</comment>
<feature type="region of interest" description="Disordered" evidence="9">
    <location>
        <begin position="2993"/>
        <end position="3012"/>
    </location>
</feature>
<feature type="compositionally biased region" description="Basic residues" evidence="9">
    <location>
        <begin position="542"/>
        <end position="551"/>
    </location>
</feature>
<feature type="compositionally biased region" description="Polar residues" evidence="9">
    <location>
        <begin position="3095"/>
        <end position="3112"/>
    </location>
</feature>
<keyword evidence="5" id="KW-0347">Helicase</keyword>
<feature type="domain" description="Helicase ATP-binding" evidence="10">
    <location>
        <begin position="2148"/>
        <end position="2336"/>
    </location>
</feature>
<dbReference type="InterPro" id="IPR014001">
    <property type="entry name" value="Helicase_ATP-bd"/>
</dbReference>
<feature type="compositionally biased region" description="Basic residues" evidence="9">
    <location>
        <begin position="107"/>
        <end position="124"/>
    </location>
</feature>
<evidence type="ECO:0000313" key="13">
    <source>
        <dbReference type="RefSeq" id="XP_022829437.1"/>
    </source>
</evidence>